<dbReference type="Pfam" id="PF01841">
    <property type="entry name" value="Transglut_core"/>
    <property type="match status" value="1"/>
</dbReference>
<dbReference type="SUPFAM" id="SSF49785">
    <property type="entry name" value="Galactose-binding domain-like"/>
    <property type="match status" value="1"/>
</dbReference>
<comment type="catalytic activity">
    <reaction evidence="1">
        <text>Hydrolysis of an N(4)-(acetyl-beta-D-glucosaminyl)asparagine residue in which the glucosamine residue may be further glycosylated, to yield a (substituted) N-acetyl-beta-D-glucosaminylamine and a peptide containing an aspartate residue.</text>
        <dbReference type="EC" id="3.5.1.52"/>
    </reaction>
</comment>
<evidence type="ECO:0000256" key="5">
    <source>
        <dbReference type="ARBA" id="ARBA00012158"/>
    </source>
</evidence>
<evidence type="ECO:0000256" key="2">
    <source>
        <dbReference type="ARBA" id="ARBA00001947"/>
    </source>
</evidence>
<dbReference type="Gene3D" id="3.10.620.30">
    <property type="match status" value="1"/>
</dbReference>
<keyword evidence="14" id="KW-1185">Reference proteome</keyword>
<evidence type="ECO:0000256" key="9">
    <source>
        <dbReference type="ARBA" id="ARBA00022833"/>
    </source>
</evidence>
<evidence type="ECO:0000256" key="11">
    <source>
        <dbReference type="SAM" id="MobiDB-lite"/>
    </source>
</evidence>
<dbReference type="PANTHER" id="PTHR48440">
    <property type="match status" value="1"/>
</dbReference>
<dbReference type="InterPro" id="IPR038765">
    <property type="entry name" value="Papain-like_cys_pep_sf"/>
</dbReference>
<dbReference type="FunFam" id="2.60.120.260:FF:000110">
    <property type="entry name" value="Peptide-N(4)-(N-acetyl-beta-glucosaminyl)asparagine amidase"/>
    <property type="match status" value="1"/>
</dbReference>
<evidence type="ECO:0000313" key="13">
    <source>
        <dbReference type="EMBL" id="KAK4783029.1"/>
    </source>
</evidence>
<comment type="caution">
    <text evidence="13">The sequence shown here is derived from an EMBL/GenBank/DDBJ whole genome shotgun (WGS) entry which is preliminary data.</text>
</comment>
<feature type="region of interest" description="Disordered" evidence="11">
    <location>
        <begin position="396"/>
        <end position="418"/>
    </location>
</feature>
<evidence type="ECO:0000256" key="8">
    <source>
        <dbReference type="ARBA" id="ARBA00022723"/>
    </source>
</evidence>
<dbReference type="Gene3D" id="2.20.25.10">
    <property type="match status" value="1"/>
</dbReference>
<dbReference type="GO" id="GO:0000224">
    <property type="term" value="F:peptide-N4-(N-acetyl-beta-glucosaminyl)asparagine amidase activity"/>
    <property type="evidence" value="ECO:0007669"/>
    <property type="project" value="UniProtKB-EC"/>
</dbReference>
<gene>
    <name evidence="13" type="ORF">SAY86_007403</name>
</gene>
<evidence type="ECO:0000259" key="12">
    <source>
        <dbReference type="SMART" id="SM00460"/>
    </source>
</evidence>
<keyword evidence="7" id="KW-0963">Cytoplasm</keyword>
<name>A0AAN7LF10_TRANT</name>
<dbReference type="SMART" id="SM00460">
    <property type="entry name" value="TGc"/>
    <property type="match status" value="1"/>
</dbReference>
<evidence type="ECO:0000256" key="1">
    <source>
        <dbReference type="ARBA" id="ARBA00001650"/>
    </source>
</evidence>
<proteinExistence type="inferred from homology"/>
<reference evidence="13 14" key="1">
    <citation type="journal article" date="2023" name="Hortic Res">
        <title>Pangenome of water caltrop reveals structural variations and asymmetric subgenome divergence after allopolyploidization.</title>
        <authorList>
            <person name="Zhang X."/>
            <person name="Chen Y."/>
            <person name="Wang L."/>
            <person name="Yuan Y."/>
            <person name="Fang M."/>
            <person name="Shi L."/>
            <person name="Lu R."/>
            <person name="Comes H.P."/>
            <person name="Ma Y."/>
            <person name="Chen Y."/>
            <person name="Huang G."/>
            <person name="Zhou Y."/>
            <person name="Zheng Z."/>
            <person name="Qiu Y."/>
        </authorList>
    </citation>
    <scope>NUCLEOTIDE SEQUENCE [LARGE SCALE GENOMIC DNA]</scope>
    <source>
        <strain evidence="13">F231</strain>
    </source>
</reference>
<dbReference type="GO" id="GO:0005737">
    <property type="term" value="C:cytoplasm"/>
    <property type="evidence" value="ECO:0007669"/>
    <property type="project" value="UniProtKB-SubCell"/>
</dbReference>
<dbReference type="EMBL" id="JAXQNO010000015">
    <property type="protein sequence ID" value="KAK4783029.1"/>
    <property type="molecule type" value="Genomic_DNA"/>
</dbReference>
<evidence type="ECO:0000313" key="14">
    <source>
        <dbReference type="Proteomes" id="UP001346149"/>
    </source>
</evidence>
<dbReference type="InterPro" id="IPR008979">
    <property type="entry name" value="Galactose-bd-like_sf"/>
</dbReference>
<sequence>MVARRFQVSHNGADFDVDYDTDNGLEVFRIQLFSLTEIPPDKQKILGAENDLVVSEDSDLLAVAEKLRLVSIDEEAEEKVEDQKDETFDNVADTLKSDEELARLLQAEEEALLRQQYVADQNTGQIEEKLRPYVSQVQMYEDPKRQEAARMTVPLNELEEQALVSLAKEGNFEPSKAEQDHAFLIKLLYWFKKSFRWVNAPLCESCGNDTVNQGMGSPLSSELQYGASRVELYSCRYCLGTTRFPRYNDPLKLLETRRGRCGEWANCFTLYCRTFGYDSRLVLDFTDHVWTECFSEYLGRWMHLDPCESVYDKPLLYEKGWDKKLNYAFGFARDGIYDVTKRYTRKWHEVLNRRNLITESSLLGLLSKLTRECRRSLPHQAISALEDRDRREADSLERDLHSSYDPSVSLPGRQSGDKQWRISREEIGAGDNNSSLSSSSCPIRNCTDEHVTRIYRAFTPLLSHFSEKLVSQSTAIEVLNNFRQLLLKLRSLNFKTRRVSLDSIPISQASYVDELLPSFGDLLESLYLKLDNTDGKVEICLSGDPVRTSLALPVVLDALKDTIDNLRKSESFNQDVLSLPLVKENRIHSGSVRASGEEIPLGIATSAFDGTCETKWEEPNGAKGCWLIYKLPGNQKQELMAYELMSANDVPERDPKDWIVEGSEDDGTSWHVLDRQTSQIFESRFQRRTFMVKSTGLQSNTFRFRFLATKDTQSNSRLQIGSIDLYARGSCQQENTK</sequence>
<evidence type="ECO:0000256" key="7">
    <source>
        <dbReference type="ARBA" id="ARBA00022490"/>
    </source>
</evidence>
<evidence type="ECO:0000256" key="4">
    <source>
        <dbReference type="ARBA" id="ARBA00009390"/>
    </source>
</evidence>
<keyword evidence="8" id="KW-0479">Metal-binding</keyword>
<dbReference type="AlphaFoldDB" id="A0AAN7LF10"/>
<organism evidence="13 14">
    <name type="scientific">Trapa natans</name>
    <name type="common">Water chestnut</name>
    <dbReference type="NCBI Taxonomy" id="22666"/>
    <lineage>
        <taxon>Eukaryota</taxon>
        <taxon>Viridiplantae</taxon>
        <taxon>Streptophyta</taxon>
        <taxon>Embryophyta</taxon>
        <taxon>Tracheophyta</taxon>
        <taxon>Spermatophyta</taxon>
        <taxon>Magnoliopsida</taxon>
        <taxon>eudicotyledons</taxon>
        <taxon>Gunneridae</taxon>
        <taxon>Pentapetalae</taxon>
        <taxon>rosids</taxon>
        <taxon>malvids</taxon>
        <taxon>Myrtales</taxon>
        <taxon>Lythraceae</taxon>
        <taxon>Trapa</taxon>
    </lineage>
</organism>
<dbReference type="SUPFAM" id="SSF54001">
    <property type="entry name" value="Cysteine proteinases"/>
    <property type="match status" value="1"/>
</dbReference>
<dbReference type="EC" id="3.5.1.52" evidence="5"/>
<comment type="cofactor">
    <cofactor evidence="2">
        <name>Zn(2+)</name>
        <dbReference type="ChEBI" id="CHEBI:29105"/>
    </cofactor>
</comment>
<evidence type="ECO:0000256" key="6">
    <source>
        <dbReference type="ARBA" id="ARBA00018546"/>
    </source>
</evidence>
<dbReference type="InterPro" id="IPR002931">
    <property type="entry name" value="Transglutaminase-like"/>
</dbReference>
<dbReference type="PANTHER" id="PTHR48440:SF1">
    <property type="entry name" value="PAW DOMAIN-CONTAINING PROTEIN"/>
    <property type="match status" value="1"/>
</dbReference>
<comment type="subcellular location">
    <subcellularLocation>
        <location evidence="3">Cytoplasm</location>
    </subcellularLocation>
</comment>
<dbReference type="Gene3D" id="2.60.120.260">
    <property type="entry name" value="Galactose-binding domain-like"/>
    <property type="match status" value="1"/>
</dbReference>
<evidence type="ECO:0000256" key="10">
    <source>
        <dbReference type="ARBA" id="ARBA00032901"/>
    </source>
</evidence>
<keyword evidence="9" id="KW-0862">Zinc</keyword>
<comment type="similarity">
    <text evidence="4">Belongs to the transglutaminase-like superfamily. PNGase family.</text>
</comment>
<protein>
    <recommendedName>
        <fullName evidence="6">Peptide-N(4)-(N-acetyl-beta-glucosaminyl)asparagine amidase</fullName>
        <ecNumber evidence="5">3.5.1.52</ecNumber>
    </recommendedName>
    <alternativeName>
        <fullName evidence="10">Peptide:N-glycanase</fullName>
    </alternativeName>
</protein>
<accession>A0AAN7LF10</accession>
<feature type="domain" description="Transglutaminase-like" evidence="12">
    <location>
        <begin position="253"/>
        <end position="308"/>
    </location>
</feature>
<dbReference type="Gene3D" id="3.10.20.90">
    <property type="entry name" value="Phosphatidylinositol 3-kinase Catalytic Subunit, Chain A, domain 1"/>
    <property type="match status" value="1"/>
</dbReference>
<dbReference type="Proteomes" id="UP001346149">
    <property type="component" value="Unassembled WGS sequence"/>
</dbReference>
<evidence type="ECO:0000256" key="3">
    <source>
        <dbReference type="ARBA" id="ARBA00004496"/>
    </source>
</evidence>
<dbReference type="FunFam" id="2.20.25.10:FF:000011">
    <property type="entry name" value="peptide-N(4)-(N-acetyl-beta- glucosaminyl)asparagine amidase"/>
    <property type="match status" value="1"/>
</dbReference>
<dbReference type="GO" id="GO:0046872">
    <property type="term" value="F:metal ion binding"/>
    <property type="evidence" value="ECO:0007669"/>
    <property type="project" value="UniProtKB-KW"/>
</dbReference>